<dbReference type="Pfam" id="PF02357">
    <property type="entry name" value="NusG"/>
    <property type="match status" value="1"/>
</dbReference>
<sequence>MLTSTQGTHWYLLQCKPRQDERAQINLLRQNYIIFCPQIISERLIHGKPHRSLEPLFPGYLFIQLSRDDNWAPLRSTRGVSRIVDFNHGPAIVPDDVIEHLRTRCFKPLKIHPKPFKPGETLQITRGPLSTLEGIFMTMLGDERVMILLHFLNRNQQVRIPLTDIERRRPQL</sequence>
<dbReference type="Proteomes" id="UP001230768">
    <property type="component" value="Chromosome"/>
</dbReference>
<protein>
    <submittedName>
        <fullName evidence="5">Transcription/translation regulatory transformer protein RfaH</fullName>
    </submittedName>
</protein>
<keyword evidence="2" id="KW-0805">Transcription regulation</keyword>
<feature type="domain" description="NusG-like N-terminal" evidence="4">
    <location>
        <begin position="7"/>
        <end position="105"/>
    </location>
</feature>
<dbReference type="NCBIfam" id="TIGR01955">
    <property type="entry name" value="RfaH"/>
    <property type="match status" value="1"/>
</dbReference>
<evidence type="ECO:0000313" key="5">
    <source>
        <dbReference type="EMBL" id="WLI21026.1"/>
    </source>
</evidence>
<dbReference type="EMBL" id="CP117430">
    <property type="protein sequence ID" value="WLI21026.1"/>
    <property type="molecule type" value="Genomic_DNA"/>
</dbReference>
<keyword evidence="3" id="KW-0804">Transcription</keyword>
<dbReference type="Gene3D" id="3.30.70.940">
    <property type="entry name" value="NusG, N-terminal domain"/>
    <property type="match status" value="1"/>
</dbReference>
<dbReference type="InterPro" id="IPR006645">
    <property type="entry name" value="NGN-like_dom"/>
</dbReference>
<name>A0ABY9GYW4_9PSED</name>
<keyword evidence="1" id="KW-0889">Transcription antitermination</keyword>
<accession>A0ABY9GYW4</accession>
<organism evidence="5 6">
    <name type="scientific">Pseudomonas wuhanensis</name>
    <dbReference type="NCBI Taxonomy" id="2954098"/>
    <lineage>
        <taxon>Bacteria</taxon>
        <taxon>Pseudomonadati</taxon>
        <taxon>Pseudomonadota</taxon>
        <taxon>Gammaproteobacteria</taxon>
        <taxon>Pseudomonadales</taxon>
        <taxon>Pseudomonadaceae</taxon>
        <taxon>Pseudomonas</taxon>
    </lineage>
</organism>
<reference evidence="5 6" key="1">
    <citation type="submission" date="2023-02" db="EMBL/GenBank/DDBJ databases">
        <title>Evolution of Hrp T3SS in non-pathogenic Pseudomonas fluorescens.</title>
        <authorList>
            <person name="Liao K."/>
            <person name="Wei H."/>
            <person name="Gu Y."/>
        </authorList>
    </citation>
    <scope>NUCLEOTIDE SEQUENCE [LARGE SCALE GENOMIC DNA]</scope>
    <source>
        <strain evidence="5 6">FP607</strain>
    </source>
</reference>
<dbReference type="SUPFAM" id="SSF82679">
    <property type="entry name" value="N-utilization substance G protein NusG, N-terminal domain"/>
    <property type="match status" value="1"/>
</dbReference>
<dbReference type="SMART" id="SM00738">
    <property type="entry name" value="NGN"/>
    <property type="match status" value="1"/>
</dbReference>
<evidence type="ECO:0000256" key="3">
    <source>
        <dbReference type="ARBA" id="ARBA00023163"/>
    </source>
</evidence>
<dbReference type="InterPro" id="IPR043425">
    <property type="entry name" value="NusG-like"/>
</dbReference>
<dbReference type="PANTHER" id="PTHR30265:SF7">
    <property type="entry name" value="TRANSCRIPTION ANTITERMINATION PROTEIN RFAH"/>
    <property type="match status" value="1"/>
</dbReference>
<dbReference type="CDD" id="cd09892">
    <property type="entry name" value="NGN_SP_RfaH"/>
    <property type="match status" value="1"/>
</dbReference>
<evidence type="ECO:0000256" key="1">
    <source>
        <dbReference type="ARBA" id="ARBA00022814"/>
    </source>
</evidence>
<proteinExistence type="predicted"/>
<evidence type="ECO:0000256" key="2">
    <source>
        <dbReference type="ARBA" id="ARBA00023015"/>
    </source>
</evidence>
<dbReference type="RefSeq" id="WP_305426791.1">
    <property type="nucleotide sequence ID" value="NZ_CP117430.1"/>
</dbReference>
<dbReference type="PANTHER" id="PTHR30265">
    <property type="entry name" value="RHO-INTERACTING TRANSCRIPTION TERMINATION FACTOR NUSG"/>
    <property type="match status" value="1"/>
</dbReference>
<dbReference type="SUPFAM" id="SSF50104">
    <property type="entry name" value="Translation proteins SH3-like domain"/>
    <property type="match status" value="1"/>
</dbReference>
<dbReference type="InterPro" id="IPR036735">
    <property type="entry name" value="NGN_dom_sf"/>
</dbReference>
<dbReference type="InterPro" id="IPR008991">
    <property type="entry name" value="Translation_prot_SH3-like_sf"/>
</dbReference>
<gene>
    <name evidence="5" type="primary">rfaH</name>
    <name evidence="5" type="ORF">PSH88_13715</name>
</gene>
<evidence type="ECO:0000259" key="4">
    <source>
        <dbReference type="SMART" id="SM00738"/>
    </source>
</evidence>
<keyword evidence="6" id="KW-1185">Reference proteome</keyword>
<dbReference type="InterPro" id="IPR010215">
    <property type="entry name" value="Transcription_antiterm_RfaH"/>
</dbReference>
<dbReference type="NCBIfam" id="NF006534">
    <property type="entry name" value="PRK09014.1"/>
    <property type="match status" value="1"/>
</dbReference>
<evidence type="ECO:0000313" key="6">
    <source>
        <dbReference type="Proteomes" id="UP001230768"/>
    </source>
</evidence>